<dbReference type="NCBIfam" id="TIGR00211">
    <property type="entry name" value="glyS"/>
    <property type="match status" value="1"/>
</dbReference>
<keyword evidence="6 11" id="KW-0547">Nucleotide-binding</keyword>
<dbReference type="Pfam" id="PF02092">
    <property type="entry name" value="tRNA_synt_2f"/>
    <property type="match status" value="1"/>
</dbReference>
<dbReference type="eggNOG" id="COG0751">
    <property type="taxonomic scope" value="Bacteria"/>
</dbReference>
<comment type="similarity">
    <text evidence="2 11">Belongs to the class-II aminoacyl-tRNA synthetase family.</text>
</comment>
<dbReference type="GO" id="GO:0004820">
    <property type="term" value="F:glycine-tRNA ligase activity"/>
    <property type="evidence" value="ECO:0007669"/>
    <property type="project" value="UniProtKB-UniRule"/>
</dbReference>
<dbReference type="GO" id="GO:0004814">
    <property type="term" value="F:arginine-tRNA ligase activity"/>
    <property type="evidence" value="ECO:0007669"/>
    <property type="project" value="InterPro"/>
</dbReference>
<comment type="catalytic activity">
    <reaction evidence="10 11">
        <text>tRNA(Gly) + glycine + ATP = glycyl-tRNA(Gly) + AMP + diphosphate</text>
        <dbReference type="Rhea" id="RHEA:16013"/>
        <dbReference type="Rhea" id="RHEA-COMP:9664"/>
        <dbReference type="Rhea" id="RHEA-COMP:9683"/>
        <dbReference type="ChEBI" id="CHEBI:30616"/>
        <dbReference type="ChEBI" id="CHEBI:33019"/>
        <dbReference type="ChEBI" id="CHEBI:57305"/>
        <dbReference type="ChEBI" id="CHEBI:78442"/>
        <dbReference type="ChEBI" id="CHEBI:78522"/>
        <dbReference type="ChEBI" id="CHEBI:456215"/>
        <dbReference type="EC" id="6.1.1.14"/>
    </reaction>
</comment>
<dbReference type="GO" id="GO:0005829">
    <property type="term" value="C:cytosol"/>
    <property type="evidence" value="ECO:0007669"/>
    <property type="project" value="TreeGrafter"/>
</dbReference>
<dbReference type="PANTHER" id="PTHR30075">
    <property type="entry name" value="GLYCYL-TRNA SYNTHETASE"/>
    <property type="match status" value="1"/>
</dbReference>
<dbReference type="PROSITE" id="PS50861">
    <property type="entry name" value="AA_TRNA_LIGASE_II_GLYAB"/>
    <property type="match status" value="1"/>
</dbReference>
<dbReference type="EMBL" id="AAOF01000016">
    <property type="protein sequence ID" value="EAR20788.1"/>
    <property type="molecule type" value="Genomic_DNA"/>
</dbReference>
<dbReference type="OrthoDB" id="9775440at2"/>
<comment type="subunit">
    <text evidence="3 11">Tetramer of two alpha and two beta subunits.</text>
</comment>
<proteinExistence type="inferred from homology"/>
<dbReference type="RefSeq" id="WP_005002498.1">
    <property type="nucleotide sequence ID" value="NZ_CH672427.1"/>
</dbReference>
<dbReference type="Gene3D" id="1.10.730.10">
    <property type="entry name" value="Isoleucyl-tRNA Synthetase, Domain 1"/>
    <property type="match status" value="1"/>
</dbReference>
<evidence type="ECO:0000256" key="6">
    <source>
        <dbReference type="ARBA" id="ARBA00022741"/>
    </source>
</evidence>
<name>A4BTW7_9GAMM</name>
<dbReference type="GO" id="GO:0005524">
    <property type="term" value="F:ATP binding"/>
    <property type="evidence" value="ECO:0007669"/>
    <property type="project" value="UniProtKB-UniRule"/>
</dbReference>
<dbReference type="HOGENOM" id="CLU_007220_2_2_6"/>
<organism evidence="13 14">
    <name type="scientific">Nitrococcus mobilis Nb-231</name>
    <dbReference type="NCBI Taxonomy" id="314278"/>
    <lineage>
        <taxon>Bacteria</taxon>
        <taxon>Pseudomonadati</taxon>
        <taxon>Pseudomonadota</taxon>
        <taxon>Gammaproteobacteria</taxon>
        <taxon>Chromatiales</taxon>
        <taxon>Ectothiorhodospiraceae</taxon>
        <taxon>Nitrococcus</taxon>
    </lineage>
</organism>
<accession>A4BTW7</accession>
<dbReference type="HAMAP" id="MF_00255">
    <property type="entry name" value="Gly_tRNA_synth_beta"/>
    <property type="match status" value="1"/>
</dbReference>
<dbReference type="PANTHER" id="PTHR30075:SF2">
    <property type="entry name" value="GLYCINE--TRNA LIGASE, CHLOROPLASTIC_MITOCHONDRIAL 2"/>
    <property type="match status" value="1"/>
</dbReference>
<evidence type="ECO:0000313" key="14">
    <source>
        <dbReference type="Proteomes" id="UP000003374"/>
    </source>
</evidence>
<gene>
    <name evidence="11" type="primary">glyS</name>
    <name evidence="13" type="ORF">NB231_10944</name>
</gene>
<comment type="caution">
    <text evidence="13">The sequence shown here is derived from an EMBL/GenBank/DDBJ whole genome shotgun (WGS) entry which is preliminary data.</text>
</comment>
<evidence type="ECO:0000256" key="7">
    <source>
        <dbReference type="ARBA" id="ARBA00022840"/>
    </source>
</evidence>
<keyword evidence="5 11" id="KW-0436">Ligase</keyword>
<dbReference type="STRING" id="314278.NB231_10944"/>
<dbReference type="GO" id="GO:0006426">
    <property type="term" value="P:glycyl-tRNA aminoacylation"/>
    <property type="evidence" value="ECO:0007669"/>
    <property type="project" value="UniProtKB-UniRule"/>
</dbReference>
<evidence type="ECO:0000256" key="5">
    <source>
        <dbReference type="ARBA" id="ARBA00022598"/>
    </source>
</evidence>
<dbReference type="GO" id="GO:0006420">
    <property type="term" value="P:arginyl-tRNA aminoacylation"/>
    <property type="evidence" value="ECO:0007669"/>
    <property type="project" value="InterPro"/>
</dbReference>
<dbReference type="InterPro" id="IPR015944">
    <property type="entry name" value="Gly-tRNA-synth_bsu"/>
</dbReference>
<evidence type="ECO:0000259" key="12">
    <source>
        <dbReference type="SMART" id="SM00836"/>
    </source>
</evidence>
<evidence type="ECO:0000313" key="13">
    <source>
        <dbReference type="EMBL" id="EAR20788.1"/>
    </source>
</evidence>
<evidence type="ECO:0000256" key="11">
    <source>
        <dbReference type="HAMAP-Rule" id="MF_00255"/>
    </source>
</evidence>
<dbReference type="Pfam" id="PF05746">
    <property type="entry name" value="DALR_1"/>
    <property type="match status" value="1"/>
</dbReference>
<comment type="subcellular location">
    <subcellularLocation>
        <location evidence="1 11">Cytoplasm</location>
    </subcellularLocation>
</comment>
<keyword evidence="9 11" id="KW-0030">Aminoacyl-tRNA synthetase</keyword>
<keyword evidence="8 11" id="KW-0648">Protein biosynthesis</keyword>
<dbReference type="Proteomes" id="UP000003374">
    <property type="component" value="Unassembled WGS sequence"/>
</dbReference>
<sequence length="702" mass="78086">MNQAHRDLLVELGTEELPPKGLRRLMESFASQVIAGLDQAELSHADHRCFATPRRLAVLVRGVALQQPTRQIERKGPAWSVAYDAAGQPTQAALGFARSCGVEIEQLCRLETTKGVWLGYRGTEPGRTAAELLPEIIVQALARLPIAKRMRWGDSPAEFVRPVHWLILMLGEEVIPATLLDTVSGNFSRGHRIHHPQPIALREPLEYSDRLHEEGCVIADFEARRERILAQVTHCAEALGAQALWDDALLDEVTALVEWPVALAGTFDETFLRVPPEALISSMQGHQKYFPLRSKADTGLLARFITVANLKSQDPAQVIAGNERVIRPRLADAAFFWDQDRRRPLAERIPQLKHVLFQKQLGSLYDKSARIGALGRHFAADFGVTGDQIERVAWLSKTDLLTEMVGEFPELQGVMGRYYAAHDGEEEAIALALDEGYRPRFAGDPIAASPLGQLLAVAERADTLIGIFALGKTPTGAKDPFALRRAALGLLRTCIEGQRSIDLEALFRLAAELMPAEVDAARQIQPVLQFCLDRLRGLYLERNYPGELFEAVRTLTQQKHLIVDPWDFHRRVMACAEFIQLPEATSLAASNKRIHNILRHAGADDQPFSPVDPEHLEHPEERRLYEAVNALAGEIESQVNAGEYTAALRHLAILREPIDRFFDTVLVMADEPSVRINRLALLACVSQLFLSVADVGWLPTGE</sequence>
<dbReference type="SMART" id="SM00836">
    <property type="entry name" value="DALR_1"/>
    <property type="match status" value="1"/>
</dbReference>
<evidence type="ECO:0000256" key="8">
    <source>
        <dbReference type="ARBA" id="ARBA00022917"/>
    </source>
</evidence>
<evidence type="ECO:0000256" key="1">
    <source>
        <dbReference type="ARBA" id="ARBA00004496"/>
    </source>
</evidence>
<dbReference type="SUPFAM" id="SSF109604">
    <property type="entry name" value="HD-domain/PDEase-like"/>
    <property type="match status" value="1"/>
</dbReference>
<dbReference type="InterPro" id="IPR006194">
    <property type="entry name" value="Gly-tRNA-synth_heterodimer"/>
</dbReference>
<evidence type="ECO:0000256" key="4">
    <source>
        <dbReference type="ARBA" id="ARBA00022490"/>
    </source>
</evidence>
<evidence type="ECO:0000256" key="2">
    <source>
        <dbReference type="ARBA" id="ARBA00008226"/>
    </source>
</evidence>
<protein>
    <recommendedName>
        <fullName evidence="11">Glycine--tRNA ligase beta subunit</fullName>
        <ecNumber evidence="11">6.1.1.14</ecNumber>
    </recommendedName>
    <alternativeName>
        <fullName evidence="11">Glycyl-tRNA synthetase beta subunit</fullName>
        <shortName evidence="11">GlyRS</shortName>
    </alternativeName>
</protein>
<evidence type="ECO:0000256" key="3">
    <source>
        <dbReference type="ARBA" id="ARBA00011209"/>
    </source>
</evidence>
<evidence type="ECO:0000256" key="10">
    <source>
        <dbReference type="ARBA" id="ARBA00047937"/>
    </source>
</evidence>
<dbReference type="InterPro" id="IPR008909">
    <property type="entry name" value="DALR_anticod-bd"/>
</dbReference>
<keyword evidence="7 11" id="KW-0067">ATP-binding</keyword>
<dbReference type="AlphaFoldDB" id="A4BTW7"/>
<dbReference type="PRINTS" id="PR01045">
    <property type="entry name" value="TRNASYNTHGB"/>
</dbReference>
<feature type="domain" description="DALR anticodon binding" evidence="12">
    <location>
        <begin position="593"/>
        <end position="694"/>
    </location>
</feature>
<evidence type="ECO:0000256" key="9">
    <source>
        <dbReference type="ARBA" id="ARBA00023146"/>
    </source>
</evidence>
<reference evidence="13 14" key="1">
    <citation type="submission" date="2006-02" db="EMBL/GenBank/DDBJ databases">
        <authorList>
            <person name="Waterbury J."/>
            <person name="Ferriera S."/>
            <person name="Johnson J."/>
            <person name="Kravitz S."/>
            <person name="Halpern A."/>
            <person name="Remington K."/>
            <person name="Beeson K."/>
            <person name="Tran B."/>
            <person name="Rogers Y.-H."/>
            <person name="Friedman R."/>
            <person name="Venter J.C."/>
        </authorList>
    </citation>
    <scope>NUCLEOTIDE SEQUENCE [LARGE SCALE GENOMIC DNA]</scope>
    <source>
        <strain evidence="13 14">Nb-231</strain>
    </source>
</reference>
<dbReference type="EC" id="6.1.1.14" evidence="11"/>
<keyword evidence="14" id="KW-1185">Reference proteome</keyword>
<keyword evidence="4 11" id="KW-0963">Cytoplasm</keyword>